<reference evidence="2 3" key="1">
    <citation type="journal article" date="2019" name="Nat. Microbiol.">
        <title>Mediterranean grassland soil C-N compound turnover is dependent on rainfall and depth, and is mediated by genomically divergent microorganisms.</title>
        <authorList>
            <person name="Diamond S."/>
            <person name="Andeer P.F."/>
            <person name="Li Z."/>
            <person name="Crits-Christoph A."/>
            <person name="Burstein D."/>
            <person name="Anantharaman K."/>
            <person name="Lane K.R."/>
            <person name="Thomas B.C."/>
            <person name="Pan C."/>
            <person name="Northen T.R."/>
            <person name="Banfield J.F."/>
        </authorList>
    </citation>
    <scope>NUCLEOTIDE SEQUENCE [LARGE SCALE GENOMIC DNA]</scope>
    <source>
        <strain evidence="2">NP_1</strain>
    </source>
</reference>
<sequence>MTAKELLLYLLEYTYEKEGSYPPLPVALGGLTPVQASWKPAQERHSIWQIVRHMAHWMEAVLQALEDQPQVYEDLQRSDWRAASGDEREWQADVGRLYAAHRRFKDRLLSMTDEDLSRMIEPYQRKSTYPAGLRILRTATHDTYHVGQIRYLRALQGR</sequence>
<accession>A0A537LKS2</accession>
<name>A0A537LKS2_9BACT</name>
<dbReference type="Proteomes" id="UP000315217">
    <property type="component" value="Unassembled WGS sequence"/>
</dbReference>
<evidence type="ECO:0000313" key="2">
    <source>
        <dbReference type="EMBL" id="TMJ08618.1"/>
    </source>
</evidence>
<dbReference type="Gene3D" id="1.20.120.450">
    <property type="entry name" value="dinb family like domain"/>
    <property type="match status" value="1"/>
</dbReference>
<feature type="domain" description="DinB-like" evidence="1">
    <location>
        <begin position="27"/>
        <end position="149"/>
    </location>
</feature>
<organism evidence="2 3">
    <name type="scientific">Candidatus Segetimicrobium genomatis</name>
    <dbReference type="NCBI Taxonomy" id="2569760"/>
    <lineage>
        <taxon>Bacteria</taxon>
        <taxon>Bacillati</taxon>
        <taxon>Candidatus Sysuimicrobiota</taxon>
        <taxon>Candidatus Sysuimicrobiia</taxon>
        <taxon>Candidatus Sysuimicrobiales</taxon>
        <taxon>Candidatus Segetimicrobiaceae</taxon>
        <taxon>Candidatus Segetimicrobium</taxon>
    </lineage>
</organism>
<dbReference type="InterPro" id="IPR024775">
    <property type="entry name" value="DinB-like"/>
</dbReference>
<dbReference type="SUPFAM" id="SSF109854">
    <property type="entry name" value="DinB/YfiT-like putative metalloenzymes"/>
    <property type="match status" value="1"/>
</dbReference>
<dbReference type="InterPro" id="IPR034660">
    <property type="entry name" value="DinB/YfiT-like"/>
</dbReference>
<dbReference type="Pfam" id="PF12867">
    <property type="entry name" value="DinB_2"/>
    <property type="match status" value="1"/>
</dbReference>
<evidence type="ECO:0000313" key="3">
    <source>
        <dbReference type="Proteomes" id="UP000315217"/>
    </source>
</evidence>
<gene>
    <name evidence="2" type="ORF">E6G98_11745</name>
</gene>
<evidence type="ECO:0000259" key="1">
    <source>
        <dbReference type="Pfam" id="PF12867"/>
    </source>
</evidence>
<dbReference type="AlphaFoldDB" id="A0A537LKS2"/>
<comment type="caution">
    <text evidence="2">The sequence shown here is derived from an EMBL/GenBank/DDBJ whole genome shotgun (WGS) entry which is preliminary data.</text>
</comment>
<protein>
    <submittedName>
        <fullName evidence="2">DinB family protein</fullName>
    </submittedName>
</protein>
<dbReference type="EMBL" id="VBAI01000185">
    <property type="protein sequence ID" value="TMJ08618.1"/>
    <property type="molecule type" value="Genomic_DNA"/>
</dbReference>
<proteinExistence type="predicted"/>